<dbReference type="RefSeq" id="WP_265281435.1">
    <property type="nucleotide sequence ID" value="NZ_QZCW01000001.1"/>
</dbReference>
<evidence type="ECO:0000313" key="2">
    <source>
        <dbReference type="Proteomes" id="UP001208935"/>
    </source>
</evidence>
<dbReference type="PIRSF" id="PIRSF010256">
    <property type="entry name" value="CoxE_vWa"/>
    <property type="match status" value="1"/>
</dbReference>
<organism evidence="1 2">
    <name type="scientific">Verminephrobacter aporrectodeae subsp. tuberculatae</name>
    <dbReference type="NCBI Taxonomy" id="1110392"/>
    <lineage>
        <taxon>Bacteria</taxon>
        <taxon>Pseudomonadati</taxon>
        <taxon>Pseudomonadota</taxon>
        <taxon>Betaproteobacteria</taxon>
        <taxon>Burkholderiales</taxon>
        <taxon>Comamonadaceae</taxon>
        <taxon>Verminephrobacter</taxon>
    </lineage>
</organism>
<sequence length="409" mass="44699">MASISPSPALTPWGDARSGKLADNLSGFGRALRRAGVPVDAARMALAQRALLLVGLRRDDFGAALEAVLLSREQDRMLFRELFDAYFRNPELAQRLLAQMLPGAESRAARAQRRPRVSEALAPVHAARSGAREEEKLQFDAAMTASALRRLRQADFNQLSASEYLLAERLARDIPLPLPHYAARRLRPGVRGSRPHWPGAMQHAVRSGGELLQLPLLQRRRQPLPLLVLVDVSGSMERYARLLLAFLHAATAPRHARCAGGAALRRDVFAFGTGLSDLTPAFRLADTDAMLLAASQAIADFAGGTRIGESLARLRLRHARHLVGRRTLVLLISDGLDTGAPEVLAQELGWLRRHCGRLLWLNPLLRFAGYAPTARGAAELQRQAHGVLAVHNLGCLQDLAVSLASLLRQ</sequence>
<dbReference type="PANTHER" id="PTHR39338">
    <property type="entry name" value="BLL5662 PROTEIN-RELATED"/>
    <property type="match status" value="1"/>
</dbReference>
<keyword evidence="2" id="KW-1185">Reference proteome</keyword>
<dbReference type="InterPro" id="IPR036465">
    <property type="entry name" value="vWFA_dom_sf"/>
</dbReference>
<dbReference type="PANTHER" id="PTHR39338:SF6">
    <property type="entry name" value="BLL5662 PROTEIN"/>
    <property type="match status" value="1"/>
</dbReference>
<reference evidence="2" key="1">
    <citation type="submission" date="2023-07" db="EMBL/GenBank/DDBJ databases">
        <title>Verminephrobacter genomes.</title>
        <authorList>
            <person name="Lund M.B."/>
        </authorList>
    </citation>
    <scope>NUCLEOTIDE SEQUENCE [LARGE SCALE GENOMIC DNA]</scope>
    <source>
        <strain evidence="2">AtM5-05</strain>
    </source>
</reference>
<dbReference type="EMBL" id="QZCW01000001">
    <property type="protein sequence ID" value="MCW5320783.1"/>
    <property type="molecule type" value="Genomic_DNA"/>
</dbReference>
<dbReference type="CDD" id="cd00198">
    <property type="entry name" value="vWFA"/>
    <property type="match status" value="1"/>
</dbReference>
<dbReference type="InterPro" id="IPR011195">
    <property type="entry name" value="UCP010256"/>
</dbReference>
<dbReference type="SUPFAM" id="SSF53300">
    <property type="entry name" value="vWA-like"/>
    <property type="match status" value="1"/>
</dbReference>
<dbReference type="InterPro" id="IPR008912">
    <property type="entry name" value="Uncharacterised_CoxE"/>
</dbReference>
<name>A0ABT3KR36_9BURK</name>
<dbReference type="Gene3D" id="3.40.50.410">
    <property type="entry name" value="von Willebrand factor, type A domain"/>
    <property type="match status" value="1"/>
</dbReference>
<comment type="caution">
    <text evidence="1">The sequence shown here is derived from an EMBL/GenBank/DDBJ whole genome shotgun (WGS) entry which is preliminary data.</text>
</comment>
<proteinExistence type="predicted"/>
<gene>
    <name evidence="1" type="ORF">D5039_06245</name>
</gene>
<evidence type="ECO:0000313" key="1">
    <source>
        <dbReference type="EMBL" id="MCW5320783.1"/>
    </source>
</evidence>
<dbReference type="Proteomes" id="UP001208935">
    <property type="component" value="Unassembled WGS sequence"/>
</dbReference>
<dbReference type="Pfam" id="PF05762">
    <property type="entry name" value="VWA_CoxE"/>
    <property type="match status" value="1"/>
</dbReference>
<accession>A0ABT3KR36</accession>
<protein>
    <submittedName>
        <fullName evidence="1">VWA domain-containing protein</fullName>
    </submittedName>
</protein>